<proteinExistence type="predicted"/>
<dbReference type="Proteomes" id="UP000315677">
    <property type="component" value="Unassembled WGS sequence"/>
</dbReference>
<evidence type="ECO:0000313" key="3">
    <source>
        <dbReference type="Proteomes" id="UP000315677"/>
    </source>
</evidence>
<protein>
    <submittedName>
        <fullName evidence="2">Uncharacterized protein</fullName>
    </submittedName>
</protein>
<feature type="transmembrane region" description="Helical" evidence="1">
    <location>
        <begin position="20"/>
        <end position="40"/>
    </location>
</feature>
<evidence type="ECO:0000313" key="2">
    <source>
        <dbReference type="EMBL" id="TQM14998.1"/>
    </source>
</evidence>
<keyword evidence="1" id="KW-0472">Membrane</keyword>
<comment type="caution">
    <text evidence="2">The sequence shown here is derived from an EMBL/GenBank/DDBJ whole genome shotgun (WGS) entry which is preliminary data.</text>
</comment>
<reference evidence="2 3" key="1">
    <citation type="submission" date="2019-06" db="EMBL/GenBank/DDBJ databases">
        <title>Sequencing the genomes of 1000 actinobacteria strains.</title>
        <authorList>
            <person name="Klenk H.-P."/>
        </authorList>
    </citation>
    <scope>NUCLEOTIDE SEQUENCE [LARGE SCALE GENOMIC DNA]</scope>
    <source>
        <strain evidence="2 3">DSM 45301</strain>
    </source>
</reference>
<dbReference type="RefSeq" id="WP_142050115.1">
    <property type="nucleotide sequence ID" value="NZ_VFPA01000001.1"/>
</dbReference>
<keyword evidence="1" id="KW-1133">Transmembrane helix</keyword>
<gene>
    <name evidence="2" type="ORF">FB558_1777</name>
</gene>
<evidence type="ECO:0000256" key="1">
    <source>
        <dbReference type="SAM" id="Phobius"/>
    </source>
</evidence>
<sequence>MEPDQSRGGGAQPPPPGDAWTALSYLLSGFLLFGGIGWGLDALLGTGVFLPVGLLFGGAASLYLIYIRYVKS</sequence>
<organism evidence="2 3">
    <name type="scientific">Pseudonocardia kunmingensis</name>
    <dbReference type="NCBI Taxonomy" id="630975"/>
    <lineage>
        <taxon>Bacteria</taxon>
        <taxon>Bacillati</taxon>
        <taxon>Actinomycetota</taxon>
        <taxon>Actinomycetes</taxon>
        <taxon>Pseudonocardiales</taxon>
        <taxon>Pseudonocardiaceae</taxon>
        <taxon>Pseudonocardia</taxon>
    </lineage>
</organism>
<accession>A0A543E093</accession>
<keyword evidence="1" id="KW-0812">Transmembrane</keyword>
<dbReference type="AlphaFoldDB" id="A0A543E093"/>
<dbReference type="EMBL" id="VFPA01000001">
    <property type="protein sequence ID" value="TQM14998.1"/>
    <property type="molecule type" value="Genomic_DNA"/>
</dbReference>
<feature type="transmembrane region" description="Helical" evidence="1">
    <location>
        <begin position="46"/>
        <end position="66"/>
    </location>
</feature>
<name>A0A543E093_9PSEU</name>
<keyword evidence="3" id="KW-1185">Reference proteome</keyword>